<protein>
    <submittedName>
        <fullName evidence="1">Uncharacterized protein</fullName>
    </submittedName>
</protein>
<keyword evidence="2" id="KW-1185">Reference proteome</keyword>
<evidence type="ECO:0000313" key="1">
    <source>
        <dbReference type="EMBL" id="KAJ1164696.1"/>
    </source>
</evidence>
<evidence type="ECO:0000313" key="2">
    <source>
        <dbReference type="Proteomes" id="UP001066276"/>
    </source>
</evidence>
<dbReference type="Proteomes" id="UP001066276">
    <property type="component" value="Chromosome 4_2"/>
</dbReference>
<proteinExistence type="predicted"/>
<dbReference type="AlphaFoldDB" id="A0AAV7SKX3"/>
<comment type="caution">
    <text evidence="1">The sequence shown here is derived from an EMBL/GenBank/DDBJ whole genome shotgun (WGS) entry which is preliminary data.</text>
</comment>
<gene>
    <name evidence="1" type="ORF">NDU88_005130</name>
</gene>
<organism evidence="1 2">
    <name type="scientific">Pleurodeles waltl</name>
    <name type="common">Iberian ribbed newt</name>
    <dbReference type="NCBI Taxonomy" id="8319"/>
    <lineage>
        <taxon>Eukaryota</taxon>
        <taxon>Metazoa</taxon>
        <taxon>Chordata</taxon>
        <taxon>Craniata</taxon>
        <taxon>Vertebrata</taxon>
        <taxon>Euteleostomi</taxon>
        <taxon>Amphibia</taxon>
        <taxon>Batrachia</taxon>
        <taxon>Caudata</taxon>
        <taxon>Salamandroidea</taxon>
        <taxon>Salamandridae</taxon>
        <taxon>Pleurodelinae</taxon>
        <taxon>Pleurodeles</taxon>
    </lineage>
</organism>
<accession>A0AAV7SKX3</accession>
<name>A0AAV7SKX3_PLEWA</name>
<reference evidence="1" key="1">
    <citation type="journal article" date="2022" name="bioRxiv">
        <title>Sequencing and chromosome-scale assembly of the giantPleurodeles waltlgenome.</title>
        <authorList>
            <person name="Brown T."/>
            <person name="Elewa A."/>
            <person name="Iarovenko S."/>
            <person name="Subramanian E."/>
            <person name="Araus A.J."/>
            <person name="Petzold A."/>
            <person name="Susuki M."/>
            <person name="Suzuki K.-i.T."/>
            <person name="Hayashi T."/>
            <person name="Toyoda A."/>
            <person name="Oliveira C."/>
            <person name="Osipova E."/>
            <person name="Leigh N.D."/>
            <person name="Simon A."/>
            <person name="Yun M.H."/>
        </authorList>
    </citation>
    <scope>NUCLEOTIDE SEQUENCE</scope>
    <source>
        <strain evidence="1">20211129_DDA</strain>
        <tissue evidence="1">Liver</tissue>
    </source>
</reference>
<dbReference type="EMBL" id="JANPWB010000008">
    <property type="protein sequence ID" value="KAJ1164696.1"/>
    <property type="molecule type" value="Genomic_DNA"/>
</dbReference>
<sequence length="230" mass="23940">MQADRALRGTRLIRRHLRGRRSCVEPWAVGSGSEQPWGPLGPGAGLLQRPATELACDRVGRACWSGLRGGAAALGGVAHAAEAGSPSRGRPHGVAFQRPLLPGEAQKHPGGRGVQSGRATGVGLPGDGGGAGLDLVGPWWYLGGARLRRQQEEGAPLRTGAPSGAHRECCWQEVVGPCRARGEPLTCTCAHPWPGWPTGTSWADGGTCEAGRSGESLEVRRLRAGLLVLP</sequence>